<evidence type="ECO:0000259" key="2">
    <source>
        <dbReference type="PROSITE" id="PS50801"/>
    </source>
</evidence>
<comment type="caution">
    <text evidence="3">The sequence shown here is derived from an EMBL/GenBank/DDBJ whole genome shotgun (WGS) entry which is preliminary data.</text>
</comment>
<dbReference type="PANTHER" id="PTHR33745">
    <property type="entry name" value="RSBT ANTAGONIST PROTEIN RSBS-RELATED"/>
    <property type="match status" value="1"/>
</dbReference>
<dbReference type="Gene3D" id="3.30.750.24">
    <property type="entry name" value="STAS domain"/>
    <property type="match status" value="1"/>
</dbReference>
<dbReference type="PANTHER" id="PTHR33745:SF3">
    <property type="entry name" value="RSBT CO-ANTAGONIST PROTEIN RSBRC"/>
    <property type="match status" value="1"/>
</dbReference>
<sequence>MSKEEFEFIGKKIYDHRHELARLFSENIPKYTSEHFEKFKMPEAEYLKYRSQLIGYFGEALYKNQEEAYRSVGNWAREVANQTVRYGVSLTVALRIISLFRLVIWEIFTDELEQNRISSNTMVKITEIFDKLIDSIFRITGEVHEKHNIERVKSAFTELKELSVPVVPISPGIAVLPVIGSIDNDRAKMIMQVSINESIRLKLKYFIMDLSGVSIIDSFVANSLFQIVNTLKLIGVEIIITGIRPAIAQTITRIGLDFNITKICSSLEKALSDLGFKQVSTL</sequence>
<organism evidence="3 4">
    <name type="scientific">Mesobacillus selenatarsenatis</name>
    <dbReference type="NCBI Taxonomy" id="388741"/>
    <lineage>
        <taxon>Bacteria</taxon>
        <taxon>Bacillati</taxon>
        <taxon>Bacillota</taxon>
        <taxon>Bacilli</taxon>
        <taxon>Bacillales</taxon>
        <taxon>Bacillaceae</taxon>
        <taxon>Mesobacillus</taxon>
    </lineage>
</organism>
<keyword evidence="1" id="KW-0597">Phosphoprotein</keyword>
<dbReference type="RefSeq" id="WP_167830574.1">
    <property type="nucleotide sequence ID" value="NZ_JAAVUM010000001.1"/>
</dbReference>
<dbReference type="Pfam" id="PF01740">
    <property type="entry name" value="STAS"/>
    <property type="match status" value="1"/>
</dbReference>
<name>A0A846TB56_9BACI</name>
<dbReference type="CDD" id="cd07041">
    <property type="entry name" value="STAS_RsbR_RsbS_like"/>
    <property type="match status" value="1"/>
</dbReference>
<evidence type="ECO:0000256" key="1">
    <source>
        <dbReference type="ARBA" id="ARBA00022553"/>
    </source>
</evidence>
<proteinExistence type="predicted"/>
<dbReference type="InterPro" id="IPR051932">
    <property type="entry name" value="Bact_StressResp_Reg"/>
</dbReference>
<dbReference type="InterPro" id="IPR002645">
    <property type="entry name" value="STAS_dom"/>
</dbReference>
<accession>A0A846TB56</accession>
<dbReference type="Pfam" id="PF14361">
    <property type="entry name" value="RsbRD_N"/>
    <property type="match status" value="1"/>
</dbReference>
<feature type="domain" description="STAS" evidence="2">
    <location>
        <begin position="163"/>
        <end position="274"/>
    </location>
</feature>
<gene>
    <name evidence="3" type="ORF">GWK17_00935</name>
</gene>
<evidence type="ECO:0000313" key="4">
    <source>
        <dbReference type="Proteomes" id="UP000587942"/>
    </source>
</evidence>
<dbReference type="SUPFAM" id="SSF52091">
    <property type="entry name" value="SpoIIaa-like"/>
    <property type="match status" value="1"/>
</dbReference>
<dbReference type="AlphaFoldDB" id="A0A846TB56"/>
<dbReference type="InterPro" id="IPR036513">
    <property type="entry name" value="STAS_dom_sf"/>
</dbReference>
<protein>
    <submittedName>
        <fullName evidence="3">STAS domain-containing protein</fullName>
    </submittedName>
</protein>
<dbReference type="EMBL" id="JAAVUM010000001">
    <property type="protein sequence ID" value="NKE04049.1"/>
    <property type="molecule type" value="Genomic_DNA"/>
</dbReference>
<dbReference type="Proteomes" id="UP000587942">
    <property type="component" value="Unassembled WGS sequence"/>
</dbReference>
<dbReference type="InterPro" id="IPR025751">
    <property type="entry name" value="RsbRD_N_dom"/>
</dbReference>
<dbReference type="PROSITE" id="PS50801">
    <property type="entry name" value="STAS"/>
    <property type="match status" value="1"/>
</dbReference>
<reference evidence="3 4" key="1">
    <citation type="submission" date="2020-03" db="EMBL/GenBank/DDBJ databases">
        <authorList>
            <person name="Sun Q."/>
        </authorList>
    </citation>
    <scope>NUCLEOTIDE SEQUENCE [LARGE SCALE GENOMIC DNA]</scope>
    <source>
        <strain evidence="3 4">KACC 21451</strain>
    </source>
</reference>
<evidence type="ECO:0000313" key="3">
    <source>
        <dbReference type="EMBL" id="NKE04049.1"/>
    </source>
</evidence>